<gene>
    <name evidence="2" type="ORF">Ahy_A03g010968</name>
</gene>
<dbReference type="InterPro" id="IPR025836">
    <property type="entry name" value="Zn_knuckle_CX2CX4HX4C"/>
</dbReference>
<reference evidence="2 3" key="1">
    <citation type="submission" date="2019-01" db="EMBL/GenBank/DDBJ databases">
        <title>Sequencing of cultivated peanut Arachis hypogaea provides insights into genome evolution and oil improvement.</title>
        <authorList>
            <person name="Chen X."/>
        </authorList>
    </citation>
    <scope>NUCLEOTIDE SEQUENCE [LARGE SCALE GENOMIC DNA]</scope>
    <source>
        <strain evidence="3">cv. Fuhuasheng</strain>
        <tissue evidence="2">Leaves</tissue>
    </source>
</reference>
<evidence type="ECO:0000259" key="1">
    <source>
        <dbReference type="Pfam" id="PF14392"/>
    </source>
</evidence>
<organism evidence="2 3">
    <name type="scientific">Arachis hypogaea</name>
    <name type="common">Peanut</name>
    <dbReference type="NCBI Taxonomy" id="3818"/>
    <lineage>
        <taxon>Eukaryota</taxon>
        <taxon>Viridiplantae</taxon>
        <taxon>Streptophyta</taxon>
        <taxon>Embryophyta</taxon>
        <taxon>Tracheophyta</taxon>
        <taxon>Spermatophyta</taxon>
        <taxon>Magnoliopsida</taxon>
        <taxon>eudicotyledons</taxon>
        <taxon>Gunneridae</taxon>
        <taxon>Pentapetalae</taxon>
        <taxon>rosids</taxon>
        <taxon>fabids</taxon>
        <taxon>Fabales</taxon>
        <taxon>Fabaceae</taxon>
        <taxon>Papilionoideae</taxon>
        <taxon>50 kb inversion clade</taxon>
        <taxon>dalbergioids sensu lato</taxon>
        <taxon>Dalbergieae</taxon>
        <taxon>Pterocarpus clade</taxon>
        <taxon>Arachis</taxon>
    </lineage>
</organism>
<evidence type="ECO:0000313" key="2">
    <source>
        <dbReference type="EMBL" id="RYR64948.1"/>
    </source>
</evidence>
<dbReference type="Proteomes" id="UP000289738">
    <property type="component" value="Chromosome A03"/>
</dbReference>
<name>A0A445DP42_ARAHY</name>
<protein>
    <recommendedName>
        <fullName evidence="1">Zinc knuckle CX2CX4HX4C domain-containing protein</fullName>
    </recommendedName>
</protein>
<proteinExistence type="predicted"/>
<evidence type="ECO:0000313" key="3">
    <source>
        <dbReference type="Proteomes" id="UP000289738"/>
    </source>
</evidence>
<sequence>MELWVQTYGLPLNYITRKTVETIGKKIGVVIEMENPRLNNILQRTFFRVEVTLNITKPLSTGFWLAIENHQTFWVYFKYERIQDSYYLNYGILGHSKKECKNPMATASWDSMKPRYGLRLGVNRAKPLLARGTE</sequence>
<feature type="domain" description="Zinc knuckle CX2CX4HX4C" evidence="1">
    <location>
        <begin position="54"/>
        <end position="101"/>
    </location>
</feature>
<accession>A0A445DP42</accession>
<dbReference type="InterPro" id="IPR040256">
    <property type="entry name" value="At4g02000-like"/>
</dbReference>
<dbReference type="AlphaFoldDB" id="A0A445DP42"/>
<keyword evidence="3" id="KW-1185">Reference proteome</keyword>
<dbReference type="PANTHER" id="PTHR31286:SF167">
    <property type="entry name" value="OS09G0268800 PROTEIN"/>
    <property type="match status" value="1"/>
</dbReference>
<dbReference type="EMBL" id="SDMP01000003">
    <property type="protein sequence ID" value="RYR64948.1"/>
    <property type="molecule type" value="Genomic_DNA"/>
</dbReference>
<dbReference type="PANTHER" id="PTHR31286">
    <property type="entry name" value="GLYCINE-RICH CELL WALL STRUCTURAL PROTEIN 1.8-LIKE"/>
    <property type="match status" value="1"/>
</dbReference>
<comment type="caution">
    <text evidence="2">The sequence shown here is derived from an EMBL/GenBank/DDBJ whole genome shotgun (WGS) entry which is preliminary data.</text>
</comment>
<dbReference type="Pfam" id="PF14392">
    <property type="entry name" value="zf-CCHC_4"/>
    <property type="match status" value="1"/>
</dbReference>